<dbReference type="GO" id="GO:0016757">
    <property type="term" value="F:glycosyltransferase activity"/>
    <property type="evidence" value="ECO:0007669"/>
    <property type="project" value="UniProtKB-KW"/>
</dbReference>
<dbReference type="InterPro" id="IPR029044">
    <property type="entry name" value="Nucleotide-diphossugar_trans"/>
</dbReference>
<evidence type="ECO:0000256" key="3">
    <source>
        <dbReference type="ARBA" id="ARBA00022679"/>
    </source>
</evidence>
<evidence type="ECO:0000256" key="2">
    <source>
        <dbReference type="ARBA" id="ARBA00022676"/>
    </source>
</evidence>
<organism evidence="8 9">
    <name type="scientific">Lepidopterella palustris CBS 459.81</name>
    <dbReference type="NCBI Taxonomy" id="1314670"/>
    <lineage>
        <taxon>Eukaryota</taxon>
        <taxon>Fungi</taxon>
        <taxon>Dikarya</taxon>
        <taxon>Ascomycota</taxon>
        <taxon>Pezizomycotina</taxon>
        <taxon>Dothideomycetes</taxon>
        <taxon>Pleosporomycetidae</taxon>
        <taxon>Mytilinidiales</taxon>
        <taxon>Argynnaceae</taxon>
        <taxon>Lepidopterella</taxon>
    </lineage>
</organism>
<dbReference type="OrthoDB" id="3828420at2759"/>
<dbReference type="AlphaFoldDB" id="A0A8E2DWA4"/>
<dbReference type="PANTHER" id="PTHR47844">
    <property type="entry name" value="SYNTHASE CPS1, PUTATIVE (AFU_ORTHOLOGUE AFUA_7G02500)-RELATED"/>
    <property type="match status" value="1"/>
</dbReference>
<evidence type="ECO:0000256" key="4">
    <source>
        <dbReference type="ARBA" id="ARBA00022692"/>
    </source>
</evidence>
<keyword evidence="5" id="KW-1133">Transmembrane helix</keyword>
<sequence>MSFPLPFELCWSWIWVYWLSFLFRYLRLWVNNAANILYTPIPPPEYPSVTSQDLTVVIPTVAGDIPQLKETVQTAMQLDVFEIFLVTTEACLKRVLQMVVEMGSPKIIRVLSVPQANKRLQMAEAFPEVRTKLTLLLDDDVWLPRNFAKWILAPFENPRCGGVGTNQVLRRKDPSNVWEFLGSIYLVRRTFDCTACNWIDGGLPCLSGRAVAYRSEILQTNQFRDGFRNERWRNNHILNADDDNFITRWLFTHKWSIKIQNHRECEVETVLESDSKYLKQCLRWVRSNWRSNWRSLCDPYTWKTYPWTTYAVFQTTLTQWAFPYDLWLCASFHKMLLELGYYSNEHGQLPYILWGIFLAHCFIFSKTVKLIPHFTRYPSDIKFLPVSILFGYFHNYIKFQGLRSLNETTWGTREGADTDDNLRMIPLVQSPKSMEEGRVLRERGTIIPTAIS</sequence>
<reference evidence="8 9" key="1">
    <citation type="journal article" date="2016" name="Nat. Commun.">
        <title>Ectomycorrhizal ecology is imprinted in the genome of the dominant symbiotic fungus Cenococcum geophilum.</title>
        <authorList>
            <consortium name="DOE Joint Genome Institute"/>
            <person name="Peter M."/>
            <person name="Kohler A."/>
            <person name="Ohm R.A."/>
            <person name="Kuo A."/>
            <person name="Krutzmann J."/>
            <person name="Morin E."/>
            <person name="Arend M."/>
            <person name="Barry K.W."/>
            <person name="Binder M."/>
            <person name="Choi C."/>
            <person name="Clum A."/>
            <person name="Copeland A."/>
            <person name="Grisel N."/>
            <person name="Haridas S."/>
            <person name="Kipfer T."/>
            <person name="LaButti K."/>
            <person name="Lindquist E."/>
            <person name="Lipzen A."/>
            <person name="Maire R."/>
            <person name="Meier B."/>
            <person name="Mihaltcheva S."/>
            <person name="Molinier V."/>
            <person name="Murat C."/>
            <person name="Poggeler S."/>
            <person name="Quandt C.A."/>
            <person name="Sperisen C."/>
            <person name="Tritt A."/>
            <person name="Tisserant E."/>
            <person name="Crous P.W."/>
            <person name="Henrissat B."/>
            <person name="Nehls U."/>
            <person name="Egli S."/>
            <person name="Spatafora J.W."/>
            <person name="Grigoriev I.V."/>
            <person name="Martin F.M."/>
        </authorList>
    </citation>
    <scope>NUCLEOTIDE SEQUENCE [LARGE SCALE GENOMIC DNA]</scope>
    <source>
        <strain evidence="8 9">CBS 459.81</strain>
    </source>
</reference>
<dbReference type="Pfam" id="PF13641">
    <property type="entry name" value="Glyco_tranf_2_3"/>
    <property type="match status" value="1"/>
</dbReference>
<dbReference type="Gene3D" id="3.90.550.10">
    <property type="entry name" value="Spore Coat Polysaccharide Biosynthesis Protein SpsA, Chain A"/>
    <property type="match status" value="1"/>
</dbReference>
<evidence type="ECO:0000256" key="1">
    <source>
        <dbReference type="ARBA" id="ARBA00004370"/>
    </source>
</evidence>
<dbReference type="EMBL" id="KV746279">
    <property type="protein sequence ID" value="OCK72867.1"/>
    <property type="molecule type" value="Genomic_DNA"/>
</dbReference>
<keyword evidence="7" id="KW-0325">Glycoprotein</keyword>
<evidence type="ECO:0000256" key="7">
    <source>
        <dbReference type="ARBA" id="ARBA00023180"/>
    </source>
</evidence>
<keyword evidence="4" id="KW-0812">Transmembrane</keyword>
<dbReference type="SUPFAM" id="SSF53448">
    <property type="entry name" value="Nucleotide-diphospho-sugar transferases"/>
    <property type="match status" value="1"/>
</dbReference>
<dbReference type="CDD" id="cd06434">
    <property type="entry name" value="GT2_HAS"/>
    <property type="match status" value="1"/>
</dbReference>
<name>A0A8E2DWA4_9PEZI</name>
<keyword evidence="9" id="KW-1185">Reference proteome</keyword>
<gene>
    <name evidence="8" type="ORF">K432DRAFT_387660</name>
</gene>
<dbReference type="Proteomes" id="UP000250266">
    <property type="component" value="Unassembled WGS sequence"/>
</dbReference>
<protein>
    <submittedName>
        <fullName evidence="8">Glycosyltransferase family 2 protein</fullName>
    </submittedName>
</protein>
<keyword evidence="2" id="KW-0328">Glycosyltransferase</keyword>
<proteinExistence type="predicted"/>
<evidence type="ECO:0000256" key="5">
    <source>
        <dbReference type="ARBA" id="ARBA00022989"/>
    </source>
</evidence>
<comment type="subcellular location">
    <subcellularLocation>
        <location evidence="1">Membrane</location>
    </subcellularLocation>
</comment>
<accession>A0A8E2DWA4</accession>
<evidence type="ECO:0000313" key="8">
    <source>
        <dbReference type="EMBL" id="OCK72867.1"/>
    </source>
</evidence>
<evidence type="ECO:0000256" key="6">
    <source>
        <dbReference type="ARBA" id="ARBA00023136"/>
    </source>
</evidence>
<keyword evidence="3 8" id="KW-0808">Transferase</keyword>
<dbReference type="GO" id="GO:0016020">
    <property type="term" value="C:membrane"/>
    <property type="evidence" value="ECO:0007669"/>
    <property type="project" value="UniProtKB-SubCell"/>
</dbReference>
<dbReference type="InterPro" id="IPR052427">
    <property type="entry name" value="Glycosyltrans_GT2/GT47"/>
</dbReference>
<evidence type="ECO:0000313" key="9">
    <source>
        <dbReference type="Proteomes" id="UP000250266"/>
    </source>
</evidence>
<keyword evidence="6" id="KW-0472">Membrane</keyword>
<dbReference type="PANTHER" id="PTHR47844:SF1">
    <property type="entry name" value="EXOSTOSIN-LIKE 2"/>
    <property type="match status" value="1"/>
</dbReference>